<proteinExistence type="predicted"/>
<dbReference type="Proteomes" id="UP000011014">
    <property type="component" value="Unassembled WGS sequence"/>
</dbReference>
<feature type="transmembrane region" description="Helical" evidence="1">
    <location>
        <begin position="161"/>
        <end position="187"/>
    </location>
</feature>
<feature type="transmembrane region" description="Helical" evidence="1">
    <location>
        <begin position="123"/>
        <end position="149"/>
    </location>
</feature>
<evidence type="ECO:0000256" key="1">
    <source>
        <dbReference type="SAM" id="Phobius"/>
    </source>
</evidence>
<gene>
    <name evidence="2" type="ORF">GSOID_T00028106001</name>
</gene>
<evidence type="ECO:0000313" key="2">
    <source>
        <dbReference type="EMBL" id="CBY43500.1"/>
    </source>
</evidence>
<keyword evidence="1" id="KW-0812">Transmembrane</keyword>
<reference evidence="2" key="1">
    <citation type="journal article" date="2010" name="Science">
        <title>Plasticity of animal genome architecture unmasked by rapid evolution of a pelagic tunicate.</title>
        <authorList>
            <person name="Denoeud F."/>
            <person name="Henriet S."/>
            <person name="Mungpakdee S."/>
            <person name="Aury J.M."/>
            <person name="Da Silva C."/>
            <person name="Brinkmann H."/>
            <person name="Mikhaleva J."/>
            <person name="Olsen L.C."/>
            <person name="Jubin C."/>
            <person name="Canestro C."/>
            <person name="Bouquet J.M."/>
            <person name="Danks G."/>
            <person name="Poulain J."/>
            <person name="Campsteijn C."/>
            <person name="Adamski M."/>
            <person name="Cross I."/>
            <person name="Yadetie F."/>
            <person name="Muffato M."/>
            <person name="Louis A."/>
            <person name="Butcher S."/>
            <person name="Tsagkogeorga G."/>
            <person name="Konrad A."/>
            <person name="Singh S."/>
            <person name="Jensen M.F."/>
            <person name="Cong E.H."/>
            <person name="Eikeseth-Otteraa H."/>
            <person name="Noel B."/>
            <person name="Anthouard V."/>
            <person name="Porcel B.M."/>
            <person name="Kachouri-Lafond R."/>
            <person name="Nishino A."/>
            <person name="Ugolini M."/>
            <person name="Chourrout P."/>
            <person name="Nishida H."/>
            <person name="Aasland R."/>
            <person name="Huzurbazar S."/>
            <person name="Westhof E."/>
            <person name="Delsuc F."/>
            <person name="Lehrach H."/>
            <person name="Reinhardt R."/>
            <person name="Weissenbach J."/>
            <person name="Roy S.W."/>
            <person name="Artiguenave F."/>
            <person name="Postlethwait J.H."/>
            <person name="Manak J.R."/>
            <person name="Thompson E.M."/>
            <person name="Jaillon O."/>
            <person name="Du Pasquier L."/>
            <person name="Boudinot P."/>
            <person name="Liberles D.A."/>
            <person name="Volff J.N."/>
            <person name="Philippe H."/>
            <person name="Lenhard B."/>
            <person name="Roest Crollius H."/>
            <person name="Wincker P."/>
            <person name="Chourrout D."/>
        </authorList>
    </citation>
    <scope>NUCLEOTIDE SEQUENCE [LARGE SCALE GENOMIC DNA]</scope>
</reference>
<sequence>KMKMLQNESFFDASSSVTPASLDPLRTATGIHLCKIQDPVNYKKEFDSMLALAWIECFLPIFLWVGNCVFAGVGDKKFKLAGTALCGLLSLIAGPMYLTWYYQCPQAGSSKPKTMQNCFKTHVSLSLGCVILGALAVVQVVFVFLRVLMCAECGKGFRLRALLGAIFMITITALVTFIPLGSVAIGWKYAFGDCFGILEWETIALNCEVNNIPGNNL</sequence>
<dbReference type="EMBL" id="FN658315">
    <property type="protein sequence ID" value="CBY43500.1"/>
    <property type="molecule type" value="Genomic_DNA"/>
</dbReference>
<feature type="transmembrane region" description="Helical" evidence="1">
    <location>
        <begin position="51"/>
        <end position="73"/>
    </location>
</feature>
<keyword evidence="1" id="KW-1133">Transmembrane helix</keyword>
<keyword evidence="1" id="KW-0472">Membrane</keyword>
<dbReference type="AlphaFoldDB" id="E4Z722"/>
<name>E4Z722_OIKDI</name>
<accession>E4Z722</accession>
<organism evidence="2">
    <name type="scientific">Oikopleura dioica</name>
    <name type="common">Tunicate</name>
    <dbReference type="NCBI Taxonomy" id="34765"/>
    <lineage>
        <taxon>Eukaryota</taxon>
        <taxon>Metazoa</taxon>
        <taxon>Chordata</taxon>
        <taxon>Tunicata</taxon>
        <taxon>Appendicularia</taxon>
        <taxon>Copelata</taxon>
        <taxon>Oikopleuridae</taxon>
        <taxon>Oikopleura</taxon>
    </lineage>
</organism>
<feature type="transmembrane region" description="Helical" evidence="1">
    <location>
        <begin position="80"/>
        <end position="103"/>
    </location>
</feature>
<protein>
    <submittedName>
        <fullName evidence="2">Uncharacterized protein</fullName>
    </submittedName>
</protein>
<feature type="non-terminal residue" evidence="2">
    <location>
        <position position="1"/>
    </location>
</feature>